<evidence type="ECO:0000313" key="3">
    <source>
        <dbReference type="Proteomes" id="UP000436088"/>
    </source>
</evidence>
<keyword evidence="3" id="KW-1185">Reference proteome</keyword>
<dbReference type="Gene3D" id="3.30.420.10">
    <property type="entry name" value="Ribonuclease H-like superfamily/Ribonuclease H"/>
    <property type="match status" value="1"/>
</dbReference>
<dbReference type="SUPFAM" id="SSF53098">
    <property type="entry name" value="Ribonuclease H-like"/>
    <property type="match status" value="1"/>
</dbReference>
<dbReference type="CDD" id="cd06222">
    <property type="entry name" value="RNase_H_like"/>
    <property type="match status" value="1"/>
</dbReference>
<dbReference type="Proteomes" id="UP000436088">
    <property type="component" value="Unassembled WGS sequence"/>
</dbReference>
<dbReference type="GO" id="GO:0004523">
    <property type="term" value="F:RNA-DNA hybrid ribonuclease activity"/>
    <property type="evidence" value="ECO:0007669"/>
    <property type="project" value="InterPro"/>
</dbReference>
<evidence type="ECO:0000259" key="1">
    <source>
        <dbReference type="Pfam" id="PF13456"/>
    </source>
</evidence>
<comment type="caution">
    <text evidence="2">The sequence shown here is derived from an EMBL/GenBank/DDBJ whole genome shotgun (WGS) entry which is preliminary data.</text>
</comment>
<name>A0A6A3AT24_HIBSY</name>
<evidence type="ECO:0000313" key="2">
    <source>
        <dbReference type="EMBL" id="KAE8707058.1"/>
    </source>
</evidence>
<accession>A0A6A3AT24</accession>
<dbReference type="InterPro" id="IPR002156">
    <property type="entry name" value="RNaseH_domain"/>
</dbReference>
<sequence>MDGSLLLQKRTTAVTEGCRRGKLGLNGSATEKGSPIYWSPPMEGWFKVNTDAARSEVDGRASCGGLIRDNIGRWRAGFAKFIGICSTLEAELWGIYIGMVLAWDLGIRRVIVESDNKEAILLVSGVAVRHVDKLAKLTPPDSFDIAQFTSPPLELRTLLQAGSSNY</sequence>
<organism evidence="2 3">
    <name type="scientific">Hibiscus syriacus</name>
    <name type="common">Rose of Sharon</name>
    <dbReference type="NCBI Taxonomy" id="106335"/>
    <lineage>
        <taxon>Eukaryota</taxon>
        <taxon>Viridiplantae</taxon>
        <taxon>Streptophyta</taxon>
        <taxon>Embryophyta</taxon>
        <taxon>Tracheophyta</taxon>
        <taxon>Spermatophyta</taxon>
        <taxon>Magnoliopsida</taxon>
        <taxon>eudicotyledons</taxon>
        <taxon>Gunneridae</taxon>
        <taxon>Pentapetalae</taxon>
        <taxon>rosids</taxon>
        <taxon>malvids</taxon>
        <taxon>Malvales</taxon>
        <taxon>Malvaceae</taxon>
        <taxon>Malvoideae</taxon>
        <taxon>Hibiscus</taxon>
    </lineage>
</organism>
<dbReference type="AlphaFoldDB" id="A0A6A3AT24"/>
<dbReference type="InterPro" id="IPR044730">
    <property type="entry name" value="RNase_H-like_dom_plant"/>
</dbReference>
<protein>
    <recommendedName>
        <fullName evidence="1">RNase H type-1 domain-containing protein</fullName>
    </recommendedName>
</protein>
<dbReference type="InterPro" id="IPR036397">
    <property type="entry name" value="RNaseH_sf"/>
</dbReference>
<proteinExistence type="predicted"/>
<dbReference type="InterPro" id="IPR012337">
    <property type="entry name" value="RNaseH-like_sf"/>
</dbReference>
<dbReference type="GO" id="GO:0003676">
    <property type="term" value="F:nucleic acid binding"/>
    <property type="evidence" value="ECO:0007669"/>
    <property type="project" value="InterPro"/>
</dbReference>
<dbReference type="Pfam" id="PF13456">
    <property type="entry name" value="RVT_3"/>
    <property type="match status" value="1"/>
</dbReference>
<dbReference type="EMBL" id="VEPZ02000966">
    <property type="protein sequence ID" value="KAE8707058.1"/>
    <property type="molecule type" value="Genomic_DNA"/>
</dbReference>
<gene>
    <name evidence="2" type="ORF">F3Y22_tig00110387pilonHSYRG00750</name>
</gene>
<dbReference type="PANTHER" id="PTHR47723:SF19">
    <property type="entry name" value="POLYNUCLEOTIDYL TRANSFERASE, RIBONUCLEASE H-LIKE SUPERFAMILY PROTEIN"/>
    <property type="match status" value="1"/>
</dbReference>
<feature type="domain" description="RNase H type-1" evidence="1">
    <location>
        <begin position="49"/>
        <end position="137"/>
    </location>
</feature>
<dbReference type="PANTHER" id="PTHR47723">
    <property type="entry name" value="OS05G0353850 PROTEIN"/>
    <property type="match status" value="1"/>
</dbReference>
<reference evidence="2" key="1">
    <citation type="submission" date="2019-09" db="EMBL/GenBank/DDBJ databases">
        <title>Draft genome information of white flower Hibiscus syriacus.</title>
        <authorList>
            <person name="Kim Y.-M."/>
        </authorList>
    </citation>
    <scope>NUCLEOTIDE SEQUENCE [LARGE SCALE GENOMIC DNA]</scope>
    <source>
        <strain evidence="2">YM2019G1</strain>
    </source>
</reference>
<dbReference type="InterPro" id="IPR053151">
    <property type="entry name" value="RNase_H-like"/>
</dbReference>